<comment type="caution">
    <text evidence="3">The sequence shown here is derived from an EMBL/GenBank/DDBJ whole genome shotgun (WGS) entry which is preliminary data.</text>
</comment>
<evidence type="ECO:0000313" key="4">
    <source>
        <dbReference type="Proteomes" id="UP000715781"/>
    </source>
</evidence>
<dbReference type="GO" id="GO:0015074">
    <property type="term" value="P:DNA integration"/>
    <property type="evidence" value="ECO:0007669"/>
    <property type="project" value="InterPro"/>
</dbReference>
<dbReference type="PROSITE" id="PS51898">
    <property type="entry name" value="TYR_RECOMBINASE"/>
    <property type="match status" value="1"/>
</dbReference>
<dbReference type="InterPro" id="IPR013762">
    <property type="entry name" value="Integrase-like_cat_sf"/>
</dbReference>
<dbReference type="SUPFAM" id="SSF56349">
    <property type="entry name" value="DNA breaking-rejoining enzymes"/>
    <property type="match status" value="1"/>
</dbReference>
<gene>
    <name evidence="3" type="ORF">KME32_34235</name>
</gene>
<evidence type="ECO:0000256" key="1">
    <source>
        <dbReference type="ARBA" id="ARBA00023172"/>
    </source>
</evidence>
<dbReference type="Gene3D" id="1.10.443.10">
    <property type="entry name" value="Intergrase catalytic core"/>
    <property type="match status" value="1"/>
</dbReference>
<evidence type="ECO:0000259" key="2">
    <source>
        <dbReference type="PROSITE" id="PS51898"/>
    </source>
</evidence>
<feature type="domain" description="Tyr recombinase" evidence="2">
    <location>
        <begin position="124"/>
        <end position="308"/>
    </location>
</feature>
<reference evidence="3" key="2">
    <citation type="journal article" date="2022" name="Microbiol. Resour. Announc.">
        <title>Metagenome Sequencing to Explore Phylogenomics of Terrestrial Cyanobacteria.</title>
        <authorList>
            <person name="Ward R.D."/>
            <person name="Stajich J.E."/>
            <person name="Johansen J.R."/>
            <person name="Huntemann M."/>
            <person name="Clum A."/>
            <person name="Foster B."/>
            <person name="Foster B."/>
            <person name="Roux S."/>
            <person name="Palaniappan K."/>
            <person name="Varghese N."/>
            <person name="Mukherjee S."/>
            <person name="Reddy T.B.K."/>
            <person name="Daum C."/>
            <person name="Copeland A."/>
            <person name="Chen I.A."/>
            <person name="Ivanova N.N."/>
            <person name="Kyrpides N.C."/>
            <person name="Shapiro N."/>
            <person name="Eloe-Fadrosh E.A."/>
            <person name="Pietrasiak N."/>
        </authorList>
    </citation>
    <scope>NUCLEOTIDE SEQUENCE</scope>
    <source>
        <strain evidence="3">JT2-VF2</strain>
    </source>
</reference>
<dbReference type="Proteomes" id="UP000715781">
    <property type="component" value="Unassembled WGS sequence"/>
</dbReference>
<dbReference type="GO" id="GO:0006310">
    <property type="term" value="P:DNA recombination"/>
    <property type="evidence" value="ECO:0007669"/>
    <property type="project" value="UniProtKB-KW"/>
</dbReference>
<accession>A0A951Q5C5</accession>
<dbReference type="AlphaFoldDB" id="A0A951Q5C5"/>
<name>A0A951Q5C5_9NOST</name>
<organism evidence="3 4">
    <name type="scientific">Mojavia pulchra JT2-VF2</name>
    <dbReference type="NCBI Taxonomy" id="287848"/>
    <lineage>
        <taxon>Bacteria</taxon>
        <taxon>Bacillati</taxon>
        <taxon>Cyanobacteriota</taxon>
        <taxon>Cyanophyceae</taxon>
        <taxon>Nostocales</taxon>
        <taxon>Nostocaceae</taxon>
    </lineage>
</organism>
<evidence type="ECO:0000313" key="3">
    <source>
        <dbReference type="EMBL" id="MBW4566050.1"/>
    </source>
</evidence>
<dbReference type="Pfam" id="PF00589">
    <property type="entry name" value="Phage_integrase"/>
    <property type="match status" value="1"/>
</dbReference>
<dbReference type="InterPro" id="IPR002104">
    <property type="entry name" value="Integrase_catalytic"/>
</dbReference>
<dbReference type="PANTHER" id="PTHR30349:SF88">
    <property type="entry name" value="BLL1584 PROTEIN"/>
    <property type="match status" value="1"/>
</dbReference>
<dbReference type="EMBL" id="JAHHHN010000057">
    <property type="protein sequence ID" value="MBW4566050.1"/>
    <property type="molecule type" value="Genomic_DNA"/>
</dbReference>
<proteinExistence type="predicted"/>
<dbReference type="InterPro" id="IPR050090">
    <property type="entry name" value="Tyrosine_recombinase_XerCD"/>
</dbReference>
<keyword evidence="1" id="KW-0233">DNA recombination</keyword>
<protein>
    <submittedName>
        <fullName evidence="3">Site-specific integrase</fullName>
    </submittedName>
</protein>
<reference evidence="3" key="1">
    <citation type="submission" date="2021-05" db="EMBL/GenBank/DDBJ databases">
        <authorList>
            <person name="Pietrasiak N."/>
            <person name="Ward R."/>
            <person name="Stajich J.E."/>
            <person name="Kurbessoian T."/>
        </authorList>
    </citation>
    <scope>NUCLEOTIDE SEQUENCE</scope>
    <source>
        <strain evidence="3">JT2-VF2</strain>
    </source>
</reference>
<dbReference type="PANTHER" id="PTHR30349">
    <property type="entry name" value="PHAGE INTEGRASE-RELATED"/>
    <property type="match status" value="1"/>
</dbReference>
<dbReference type="GO" id="GO:0003677">
    <property type="term" value="F:DNA binding"/>
    <property type="evidence" value="ECO:0007669"/>
    <property type="project" value="InterPro"/>
</dbReference>
<sequence>MSTNSFTPLVLTISPRLTQHPAIVYLSKLSPGSQPTMKHSLNLIAQLLTHNQADYLTLDWSGLRYKHTNAVRAALIKNYEPATVNRILCALRGVLREALRFGLIKAIDYARAVDIKSVKVSKQGSGRVLSRDEIDVLMHTCFSDLTPAGFRDAALIALLRGAGLRRAEVVGLDKKDFHPDGEIKIRSAHPRVDRTVYLSKSAIAIVNDWIDIRTARDGPLLCQVNKSGRVVHQRLTPQAVLFILHKRGELAGIEPFSPHALRRTFICDLLNAGVDISTVQTLAGLSNSAITARYKHRIAPQASIRSFSSNTYY</sequence>
<dbReference type="InterPro" id="IPR011010">
    <property type="entry name" value="DNA_brk_join_enz"/>
</dbReference>